<dbReference type="InterPro" id="IPR038275">
    <property type="entry name" value="Nuf2_N_sf"/>
</dbReference>
<evidence type="ECO:0000256" key="6">
    <source>
        <dbReference type="ARBA" id="ARBA00022776"/>
    </source>
</evidence>
<evidence type="ECO:0000256" key="2">
    <source>
        <dbReference type="ARBA" id="ARBA00004629"/>
    </source>
</evidence>
<keyword evidence="6" id="KW-0498">Mitosis</keyword>
<dbReference type="EMBL" id="BRXY01000262">
    <property type="protein sequence ID" value="GMH81845.1"/>
    <property type="molecule type" value="Genomic_DNA"/>
</dbReference>
<dbReference type="GO" id="GO:0051315">
    <property type="term" value="P:attachment of mitotic spindle microtubules to kinetochore"/>
    <property type="evidence" value="ECO:0007669"/>
    <property type="project" value="TreeGrafter"/>
</dbReference>
<evidence type="ECO:0000256" key="12">
    <source>
        <dbReference type="SAM" id="Coils"/>
    </source>
</evidence>
<evidence type="ECO:0000313" key="17">
    <source>
        <dbReference type="Proteomes" id="UP001165085"/>
    </source>
</evidence>
<name>A0A9W7EL51_9STRA</name>
<dbReference type="GO" id="GO:0051383">
    <property type="term" value="P:kinetochore organization"/>
    <property type="evidence" value="ECO:0007669"/>
    <property type="project" value="TreeGrafter"/>
</dbReference>
<keyword evidence="17" id="KW-1185">Reference proteome</keyword>
<evidence type="ECO:0000256" key="9">
    <source>
        <dbReference type="ARBA" id="ARBA00023242"/>
    </source>
</evidence>
<evidence type="ECO:0000256" key="10">
    <source>
        <dbReference type="ARBA" id="ARBA00023306"/>
    </source>
</evidence>
<evidence type="ECO:0000256" key="3">
    <source>
        <dbReference type="ARBA" id="ARBA00005498"/>
    </source>
</evidence>
<evidence type="ECO:0000256" key="8">
    <source>
        <dbReference type="ARBA" id="ARBA00023054"/>
    </source>
</evidence>
<dbReference type="OrthoDB" id="8194677at2759"/>
<reference evidence="17" key="1">
    <citation type="journal article" date="2023" name="Commun. Biol.">
        <title>Genome analysis of Parmales, the sister group of diatoms, reveals the evolutionary specialization of diatoms from phago-mixotrophs to photoautotrophs.</title>
        <authorList>
            <person name="Ban H."/>
            <person name="Sato S."/>
            <person name="Yoshikawa S."/>
            <person name="Yamada K."/>
            <person name="Nakamura Y."/>
            <person name="Ichinomiya M."/>
            <person name="Sato N."/>
            <person name="Blanc-Mathieu R."/>
            <person name="Endo H."/>
            <person name="Kuwata A."/>
            <person name="Ogata H."/>
        </authorList>
    </citation>
    <scope>NUCLEOTIDE SEQUENCE [LARGE SCALE GENOMIC DNA]</scope>
    <source>
        <strain evidence="17">NIES 3701</strain>
    </source>
</reference>
<dbReference type="GO" id="GO:0045132">
    <property type="term" value="P:meiotic chromosome segregation"/>
    <property type="evidence" value="ECO:0007669"/>
    <property type="project" value="TreeGrafter"/>
</dbReference>
<evidence type="ECO:0000256" key="5">
    <source>
        <dbReference type="ARBA" id="ARBA00022618"/>
    </source>
</evidence>
<dbReference type="GO" id="GO:0007052">
    <property type="term" value="P:mitotic spindle organization"/>
    <property type="evidence" value="ECO:0007669"/>
    <property type="project" value="TreeGrafter"/>
</dbReference>
<accession>A0A9W7EL51</accession>
<dbReference type="PANTHER" id="PTHR21650:SF2">
    <property type="entry name" value="KINETOCHORE PROTEIN NUF2"/>
    <property type="match status" value="1"/>
</dbReference>
<organism evidence="16 17">
    <name type="scientific">Triparma strigata</name>
    <dbReference type="NCBI Taxonomy" id="1606541"/>
    <lineage>
        <taxon>Eukaryota</taxon>
        <taxon>Sar</taxon>
        <taxon>Stramenopiles</taxon>
        <taxon>Ochrophyta</taxon>
        <taxon>Bolidophyceae</taxon>
        <taxon>Parmales</taxon>
        <taxon>Triparmaceae</taxon>
        <taxon>Triparma</taxon>
    </lineage>
</organism>
<evidence type="ECO:0000259" key="14">
    <source>
        <dbReference type="Pfam" id="PF03800"/>
    </source>
</evidence>
<keyword evidence="8 12" id="KW-0175">Coiled coil</keyword>
<feature type="compositionally biased region" description="Low complexity" evidence="13">
    <location>
        <begin position="7"/>
        <end position="16"/>
    </location>
</feature>
<keyword evidence="10" id="KW-0131">Cell cycle</keyword>
<dbReference type="InterPro" id="IPR041112">
    <property type="entry name" value="Nuf2_DHR10-like"/>
</dbReference>
<evidence type="ECO:0000256" key="4">
    <source>
        <dbReference type="ARBA" id="ARBA00022454"/>
    </source>
</evidence>
<keyword evidence="9" id="KW-0539">Nucleus</keyword>
<gene>
    <name evidence="16" type="ORF">TrST_g8349</name>
</gene>
<feature type="coiled-coil region" evidence="12">
    <location>
        <begin position="270"/>
        <end position="324"/>
    </location>
</feature>
<sequence length="461" mass="51498">MFGQGYSQSRSSLSSSTKKKESEQTFSFPLLKSGEILQCLAELQVPLTEAELMEPEKNKPALRKATIHLIELCTGITREDMSQPAFAGLSSLNYPELHEDSIPELAFLRAAGKMMKICGIPDYGIKDITSPSAKRLRRQLSGIINFAKFREERLQMYAELNMQREGVMDKLKQVMEDNGSLNGQLSQLKQQSAGEVKIIADVELECGEIETKIGALNKQQAAIRHESGELKKKANDLKDRNATISIAIQEGQADESRLSAQIVQSPDRVRREMSNANDRLESEKKESLRVERESQKMKTCVANASKALKDLSKATSALEEVESEVSKHTNCLTEIKSAQSNISSNTEKTSLAQIASQDAQRSLTKYSEKTTHLRNAAHVKTSAAQGHLLEAQTSLIKVEKDRRDGMSRIASLETEIRSLENRIEVEEVEAFEKTENMIKSYRKLEENVMRHQNGLKAALVV</sequence>
<evidence type="ECO:0000256" key="13">
    <source>
        <dbReference type="SAM" id="MobiDB-lite"/>
    </source>
</evidence>
<evidence type="ECO:0000259" key="15">
    <source>
        <dbReference type="Pfam" id="PF18595"/>
    </source>
</evidence>
<comment type="similarity">
    <text evidence="3">Belongs to the NUF2 family.</text>
</comment>
<keyword evidence="7" id="KW-0995">Kinetochore</keyword>
<dbReference type="GO" id="GO:0031262">
    <property type="term" value="C:Ndc80 complex"/>
    <property type="evidence" value="ECO:0007669"/>
    <property type="project" value="InterPro"/>
</dbReference>
<evidence type="ECO:0000313" key="16">
    <source>
        <dbReference type="EMBL" id="GMH81845.1"/>
    </source>
</evidence>
<keyword evidence="5" id="KW-0132">Cell division</keyword>
<feature type="domain" description="Kinetochore protein Nuf2 N-terminal" evidence="14">
    <location>
        <begin position="26"/>
        <end position="163"/>
    </location>
</feature>
<dbReference type="GO" id="GO:0051301">
    <property type="term" value="P:cell division"/>
    <property type="evidence" value="ECO:0007669"/>
    <property type="project" value="UniProtKB-KW"/>
</dbReference>
<evidence type="ECO:0008006" key="18">
    <source>
        <dbReference type="Google" id="ProtNLM"/>
    </source>
</evidence>
<dbReference type="GO" id="GO:0044877">
    <property type="term" value="F:protein-containing complex binding"/>
    <property type="evidence" value="ECO:0007669"/>
    <property type="project" value="TreeGrafter"/>
</dbReference>
<evidence type="ECO:0000256" key="7">
    <source>
        <dbReference type="ARBA" id="ARBA00022838"/>
    </source>
</evidence>
<dbReference type="InterPro" id="IPR005549">
    <property type="entry name" value="Kinetochore_Nuf2_N"/>
</dbReference>
<dbReference type="PANTHER" id="PTHR21650">
    <property type="entry name" value="MEMBRALIN/KINETOCHORE PROTEIN NUF2"/>
    <property type="match status" value="1"/>
</dbReference>
<dbReference type="Pfam" id="PF18595">
    <property type="entry name" value="Nuf2_DHR10-like"/>
    <property type="match status" value="1"/>
</dbReference>
<keyword evidence="4" id="KW-0158">Chromosome</keyword>
<dbReference type="Gene3D" id="1.10.418.60">
    <property type="entry name" value="Ncd80 complex, Nuf2 subunit"/>
    <property type="match status" value="1"/>
</dbReference>
<feature type="region of interest" description="Disordered" evidence="13">
    <location>
        <begin position="1"/>
        <end position="20"/>
    </location>
</feature>
<keyword evidence="11" id="KW-0137">Centromere</keyword>
<comment type="subcellular location">
    <subcellularLocation>
        <location evidence="2">Chromosome</location>
        <location evidence="2">Centromere</location>
        <location evidence="2">Kinetochore</location>
    </subcellularLocation>
    <subcellularLocation>
        <location evidence="1">Nucleus</location>
    </subcellularLocation>
</comment>
<feature type="domain" description="Nuf2 DHR10-like" evidence="15">
    <location>
        <begin position="278"/>
        <end position="392"/>
    </location>
</feature>
<proteinExistence type="inferred from homology"/>
<dbReference type="AlphaFoldDB" id="A0A9W7EL51"/>
<dbReference type="Proteomes" id="UP001165085">
    <property type="component" value="Unassembled WGS sequence"/>
</dbReference>
<evidence type="ECO:0000256" key="1">
    <source>
        <dbReference type="ARBA" id="ARBA00004123"/>
    </source>
</evidence>
<dbReference type="GO" id="GO:0005634">
    <property type="term" value="C:nucleus"/>
    <property type="evidence" value="ECO:0007669"/>
    <property type="project" value="UniProtKB-SubCell"/>
</dbReference>
<feature type="coiled-coil region" evidence="12">
    <location>
        <begin position="157"/>
        <end position="191"/>
    </location>
</feature>
<comment type="caution">
    <text evidence="16">The sequence shown here is derived from an EMBL/GenBank/DDBJ whole genome shotgun (WGS) entry which is preliminary data.</text>
</comment>
<evidence type="ECO:0000256" key="11">
    <source>
        <dbReference type="ARBA" id="ARBA00023328"/>
    </source>
</evidence>
<feature type="coiled-coil region" evidence="12">
    <location>
        <begin position="402"/>
        <end position="436"/>
    </location>
</feature>
<protein>
    <recommendedName>
        <fullName evidence="18">Kinetochore protein Nuf2</fullName>
    </recommendedName>
</protein>
<dbReference type="Pfam" id="PF03800">
    <property type="entry name" value="Nuf2"/>
    <property type="match status" value="1"/>
</dbReference>